<evidence type="ECO:0000256" key="2">
    <source>
        <dbReference type="SAM" id="MobiDB-lite"/>
    </source>
</evidence>
<protein>
    <submittedName>
        <fullName evidence="3">Uncharacterized protein</fullName>
    </submittedName>
</protein>
<dbReference type="AlphaFoldDB" id="A0A8S3Z5Q0"/>
<evidence type="ECO:0000313" key="3">
    <source>
        <dbReference type="EMBL" id="CAG5124897.1"/>
    </source>
</evidence>
<reference evidence="3" key="1">
    <citation type="submission" date="2021-04" db="EMBL/GenBank/DDBJ databases">
        <authorList>
            <consortium name="Molecular Ecology Group"/>
        </authorList>
    </citation>
    <scope>NUCLEOTIDE SEQUENCE</scope>
</reference>
<feature type="compositionally biased region" description="Polar residues" evidence="2">
    <location>
        <begin position="152"/>
        <end position="169"/>
    </location>
</feature>
<proteinExistence type="predicted"/>
<keyword evidence="1" id="KW-0175">Coiled coil</keyword>
<evidence type="ECO:0000256" key="1">
    <source>
        <dbReference type="SAM" id="Coils"/>
    </source>
</evidence>
<organism evidence="3 4">
    <name type="scientific">Candidula unifasciata</name>
    <dbReference type="NCBI Taxonomy" id="100452"/>
    <lineage>
        <taxon>Eukaryota</taxon>
        <taxon>Metazoa</taxon>
        <taxon>Spiralia</taxon>
        <taxon>Lophotrochozoa</taxon>
        <taxon>Mollusca</taxon>
        <taxon>Gastropoda</taxon>
        <taxon>Heterobranchia</taxon>
        <taxon>Euthyneura</taxon>
        <taxon>Panpulmonata</taxon>
        <taxon>Eupulmonata</taxon>
        <taxon>Stylommatophora</taxon>
        <taxon>Helicina</taxon>
        <taxon>Helicoidea</taxon>
        <taxon>Geomitridae</taxon>
        <taxon>Candidula</taxon>
    </lineage>
</organism>
<dbReference type="Proteomes" id="UP000678393">
    <property type="component" value="Unassembled WGS sequence"/>
</dbReference>
<dbReference type="EMBL" id="CAJHNH020001904">
    <property type="protein sequence ID" value="CAG5124897.1"/>
    <property type="molecule type" value="Genomic_DNA"/>
</dbReference>
<keyword evidence="4" id="KW-1185">Reference proteome</keyword>
<feature type="compositionally biased region" description="Polar residues" evidence="2">
    <location>
        <begin position="180"/>
        <end position="190"/>
    </location>
</feature>
<feature type="coiled-coil region" evidence="1">
    <location>
        <begin position="31"/>
        <end position="86"/>
    </location>
</feature>
<evidence type="ECO:0000313" key="4">
    <source>
        <dbReference type="Proteomes" id="UP000678393"/>
    </source>
</evidence>
<name>A0A8S3Z5Q0_9EUPU</name>
<gene>
    <name evidence="3" type="ORF">CUNI_LOCUS10455</name>
</gene>
<feature type="region of interest" description="Disordered" evidence="2">
    <location>
        <begin position="142"/>
        <end position="190"/>
    </location>
</feature>
<accession>A0A8S3Z5Q0</accession>
<comment type="caution">
    <text evidence="3">The sequence shown here is derived from an EMBL/GenBank/DDBJ whole genome shotgun (WGS) entry which is preliminary data.</text>
</comment>
<dbReference type="OrthoDB" id="9989112at2759"/>
<sequence>MELQIKQERDKILTEKAVKEKHMRGQLDTQLEEKEKQLHDILTKQQELETQMNALNKVKTITKQENERLLKEKEELEALLSHSQETLEASRMYIQQIQIHQQEVTKERARAVVSFSESVAAQKDSLQIQLAILKDINKRLRDDKDEAEATQARMNQSRMTNRSNSTPLQKKSFVSKIQHYPTTFPANDSN</sequence>